<dbReference type="AlphaFoldDB" id="A0A9W9G3G6"/>
<gene>
    <name evidence="10" type="ORF">N7532_001934</name>
</gene>
<keyword evidence="4" id="KW-0805">Transcription regulation</keyword>
<evidence type="ECO:0000313" key="11">
    <source>
        <dbReference type="Proteomes" id="UP001149074"/>
    </source>
</evidence>
<dbReference type="RefSeq" id="XP_056479469.1">
    <property type="nucleotide sequence ID" value="XM_056614428.1"/>
</dbReference>
<evidence type="ECO:0000256" key="2">
    <source>
        <dbReference type="ARBA" id="ARBA00022723"/>
    </source>
</evidence>
<dbReference type="PANTHER" id="PTHR47782:SF1">
    <property type="entry name" value="PYRIMIDINE PATHWAY REGULATORY PROTEIN 1"/>
    <property type="match status" value="1"/>
</dbReference>
<dbReference type="CDD" id="cd12148">
    <property type="entry name" value="fungal_TF_MHR"/>
    <property type="match status" value="1"/>
</dbReference>
<reference evidence="10" key="2">
    <citation type="journal article" date="2023" name="IMA Fungus">
        <title>Comparative genomic study of the Penicillium genus elucidates a diverse pangenome and 15 lateral gene transfer events.</title>
        <authorList>
            <person name="Petersen C."/>
            <person name="Sorensen T."/>
            <person name="Nielsen M.R."/>
            <person name="Sondergaard T.E."/>
            <person name="Sorensen J.L."/>
            <person name="Fitzpatrick D.A."/>
            <person name="Frisvad J.C."/>
            <person name="Nielsen K.L."/>
        </authorList>
    </citation>
    <scope>NUCLEOTIDE SEQUENCE</scope>
    <source>
        <strain evidence="10">IBT 30761</strain>
    </source>
</reference>
<evidence type="ECO:0000256" key="3">
    <source>
        <dbReference type="ARBA" id="ARBA00022833"/>
    </source>
</evidence>
<feature type="region of interest" description="Disordered" evidence="8">
    <location>
        <begin position="630"/>
        <end position="664"/>
    </location>
</feature>
<dbReference type="InterPro" id="IPR007219">
    <property type="entry name" value="XnlR_reg_dom"/>
</dbReference>
<dbReference type="OrthoDB" id="25921at2759"/>
<dbReference type="GO" id="GO:0005634">
    <property type="term" value="C:nucleus"/>
    <property type="evidence" value="ECO:0007669"/>
    <property type="project" value="UniProtKB-SubCell"/>
</dbReference>
<dbReference type="GO" id="GO:0006351">
    <property type="term" value="P:DNA-templated transcription"/>
    <property type="evidence" value="ECO:0007669"/>
    <property type="project" value="InterPro"/>
</dbReference>
<name>A0A9W9G3G6_9EURO</name>
<keyword evidence="2" id="KW-0479">Metal-binding</keyword>
<dbReference type="GeneID" id="81353407"/>
<dbReference type="SMART" id="SM00906">
    <property type="entry name" value="Fungal_trans"/>
    <property type="match status" value="1"/>
</dbReference>
<evidence type="ECO:0000313" key="10">
    <source>
        <dbReference type="EMBL" id="KAJ5111399.1"/>
    </source>
</evidence>
<dbReference type="PANTHER" id="PTHR47782">
    <property type="entry name" value="ZN(II)2CYS6 TRANSCRIPTION FACTOR (EUROFUNG)-RELATED"/>
    <property type="match status" value="1"/>
</dbReference>
<proteinExistence type="predicted"/>
<dbReference type="EMBL" id="JAPQKI010000002">
    <property type="protein sequence ID" value="KAJ5111399.1"/>
    <property type="molecule type" value="Genomic_DNA"/>
</dbReference>
<feature type="domain" description="Xylanolytic transcriptional activator regulatory" evidence="9">
    <location>
        <begin position="312"/>
        <end position="392"/>
    </location>
</feature>
<evidence type="ECO:0000256" key="5">
    <source>
        <dbReference type="ARBA" id="ARBA00023125"/>
    </source>
</evidence>
<sequence>MAPEDGSAPPPRKVRSACRRCRQKQWLEQQLGTLCPDFDFSQGPKVNADFMETLNASRDSQSFANLPSLSHGAASETSPDAFIEEAATNKRCHSAMESEADSPLSAKARSVAIDLGMLSLQSDSRQKHYLGSSSGLLFAKLMGLDNELRPEQASQVRRLAPRRVPDEIYRSLYDQLKHNIHVDQPFLHPASLINAYQALYLCSQAGYNGSVDRNGWIDTVDPFHYNGKMDHVAGRNITPISIATAVFHVFMTISLSATILTRKKNYDYSPTRFQRMAMSAAAETFSSISVPSLQAVLLLAVQSLIEPASVNIWTLSHIAMSHCVDIGLHRESSGSEMPSVARAMLRFIFWTVYSLDRWLTGISSSISTIQGRPLGIRDETFDVQLPDERDIFEMMTLVGNDLVIELPSSHILALSVSRFRLDRHISEIKLLLYHLPTQNKSFVWPTNLPEIQSRLKSDLDKWVLDVQRITPNDTIDDEEKIKFQFEKMRHEQLYHSAISLLFQPSQAFPSPSEEALFLCYQSCSKRLEIYDAVNHQDMLYYNWRNIHGIFSSGATIVYCAWASRDLQRTIPFAKLLRDLRTCSNHLSIGSQWWPSVRNGKESFEMMIDLIIKYFSDIQLRVQGSIPPLGQSWPLRDRTEHPQPSSYHSVTGMDDSMSGVDSTPGSQQRMQLQRLVSNGPNQPFPPGRWLPLPETSNLFPPTFLWNVVDLDQLKKASRLSTTSIFPCQSIH</sequence>
<keyword evidence="5" id="KW-0238">DNA-binding</keyword>
<dbReference type="Pfam" id="PF04082">
    <property type="entry name" value="Fungal_trans"/>
    <property type="match status" value="1"/>
</dbReference>
<dbReference type="Proteomes" id="UP001149074">
    <property type="component" value="Unassembled WGS sequence"/>
</dbReference>
<evidence type="ECO:0000256" key="6">
    <source>
        <dbReference type="ARBA" id="ARBA00023163"/>
    </source>
</evidence>
<dbReference type="InterPro" id="IPR052202">
    <property type="entry name" value="Yeast_MetPath_Reg"/>
</dbReference>
<dbReference type="GO" id="GO:0000981">
    <property type="term" value="F:DNA-binding transcription factor activity, RNA polymerase II-specific"/>
    <property type="evidence" value="ECO:0007669"/>
    <property type="project" value="TreeGrafter"/>
</dbReference>
<evidence type="ECO:0000256" key="4">
    <source>
        <dbReference type="ARBA" id="ARBA00023015"/>
    </source>
</evidence>
<dbReference type="GO" id="GO:0045944">
    <property type="term" value="P:positive regulation of transcription by RNA polymerase II"/>
    <property type="evidence" value="ECO:0007669"/>
    <property type="project" value="TreeGrafter"/>
</dbReference>
<keyword evidence="3" id="KW-0862">Zinc</keyword>
<dbReference type="GO" id="GO:0043565">
    <property type="term" value="F:sequence-specific DNA binding"/>
    <property type="evidence" value="ECO:0007669"/>
    <property type="project" value="TreeGrafter"/>
</dbReference>
<evidence type="ECO:0000256" key="7">
    <source>
        <dbReference type="ARBA" id="ARBA00023242"/>
    </source>
</evidence>
<evidence type="ECO:0000256" key="1">
    <source>
        <dbReference type="ARBA" id="ARBA00004123"/>
    </source>
</evidence>
<comment type="caution">
    <text evidence="10">The sequence shown here is derived from an EMBL/GenBank/DDBJ whole genome shotgun (WGS) entry which is preliminary data.</text>
</comment>
<keyword evidence="11" id="KW-1185">Reference proteome</keyword>
<evidence type="ECO:0000259" key="9">
    <source>
        <dbReference type="SMART" id="SM00906"/>
    </source>
</evidence>
<keyword evidence="6" id="KW-0804">Transcription</keyword>
<dbReference type="GO" id="GO:0008270">
    <property type="term" value="F:zinc ion binding"/>
    <property type="evidence" value="ECO:0007669"/>
    <property type="project" value="InterPro"/>
</dbReference>
<evidence type="ECO:0000256" key="8">
    <source>
        <dbReference type="SAM" id="MobiDB-lite"/>
    </source>
</evidence>
<reference evidence="10" key="1">
    <citation type="submission" date="2022-11" db="EMBL/GenBank/DDBJ databases">
        <authorList>
            <person name="Petersen C."/>
        </authorList>
    </citation>
    <scope>NUCLEOTIDE SEQUENCE</scope>
    <source>
        <strain evidence="10">IBT 30761</strain>
    </source>
</reference>
<keyword evidence="7" id="KW-0539">Nucleus</keyword>
<accession>A0A9W9G3G6</accession>
<organism evidence="10 11">
    <name type="scientific">Penicillium argentinense</name>
    <dbReference type="NCBI Taxonomy" id="1131581"/>
    <lineage>
        <taxon>Eukaryota</taxon>
        <taxon>Fungi</taxon>
        <taxon>Dikarya</taxon>
        <taxon>Ascomycota</taxon>
        <taxon>Pezizomycotina</taxon>
        <taxon>Eurotiomycetes</taxon>
        <taxon>Eurotiomycetidae</taxon>
        <taxon>Eurotiales</taxon>
        <taxon>Aspergillaceae</taxon>
        <taxon>Penicillium</taxon>
    </lineage>
</organism>
<protein>
    <recommendedName>
        <fullName evidence="9">Xylanolytic transcriptional activator regulatory domain-containing protein</fullName>
    </recommendedName>
</protein>
<comment type="subcellular location">
    <subcellularLocation>
        <location evidence="1">Nucleus</location>
    </subcellularLocation>
</comment>